<sequence length="434" mass="49637">MNAPSTDAKIQPVLLLVDDEQNILKALKRLFRSCNYTIHTAENGSEGLVLLNQEPVDLILSDMRMPKMDGAEFLAKAAEQWPNTVRILLTGYADIESTIAAVNKGKIYSYCSKPWDDNELKILVHNALEQKFIRDERNRLFAIVQDQNEQLKELNAHLEDKVEQRTGQLKKSLAQIDKANKALKKQYTDSIKTFARIIEMRPGIKSGHAKFFAENGRKIARLMELSDEDINNVMYAGLLLQIGKMSLPDELLKQPLFSLSWHDKKRYYKHAEEGQMMLRDIRQLQEAASIIYHQYEHYDGSGMPKGLVGTEIPIGSRILAIIRDYISYLDGTLTGESLPIVQVKKHIELKKGSLYDPDVSDIFLQYLPESEEDDRPIIEMSWTQLQAGMEVEEVLCNDLLYLKDRILTEKNVNDIFNLRENGGQLSIKVRLGNK</sequence>
<dbReference type="InterPro" id="IPR052020">
    <property type="entry name" value="Cyclic_di-GMP/3'3'-cGAMP_PDE"/>
</dbReference>
<dbReference type="InterPro" id="IPR011006">
    <property type="entry name" value="CheY-like_superfamily"/>
</dbReference>
<dbReference type="SMART" id="SM00448">
    <property type="entry name" value="REC"/>
    <property type="match status" value="1"/>
</dbReference>
<keyword evidence="2" id="KW-0175">Coiled coil</keyword>
<feature type="domain" description="Response regulatory" evidence="3">
    <location>
        <begin position="13"/>
        <end position="128"/>
    </location>
</feature>
<dbReference type="Proteomes" id="UP000305881">
    <property type="component" value="Chromosome"/>
</dbReference>
<evidence type="ECO:0000313" key="5">
    <source>
        <dbReference type="EMBL" id="QCW83397.1"/>
    </source>
</evidence>
<dbReference type="RefSeq" id="WP_017838732.1">
    <property type="nucleotide sequence ID" value="NZ_CP035467.1"/>
</dbReference>
<reference evidence="6" key="1">
    <citation type="journal article" date="2019" name="J. Bacteriol.">
        <title>A Mutagenic Screen Identifies a TonB-Dependent Receptor Required for the Lanthanide Metal Switch in the Type I Methanotroph 'Methylotuvimicrobium buryatense' 5GB1C.</title>
        <authorList>
            <person name="Groom J.D."/>
            <person name="Ford S.M."/>
            <person name="Pesesky M.W."/>
            <person name="Lidstrom M.E."/>
        </authorList>
    </citation>
    <scope>NUCLEOTIDE SEQUENCE [LARGE SCALE GENOMIC DNA]</scope>
    <source>
        <strain evidence="6">5GB1C</strain>
    </source>
</reference>
<dbReference type="KEGG" id="mbur:EQU24_14950"/>
<dbReference type="PROSITE" id="PS50110">
    <property type="entry name" value="RESPONSE_REGULATORY"/>
    <property type="match status" value="1"/>
</dbReference>
<dbReference type="EMBL" id="CP035467">
    <property type="protein sequence ID" value="QCW83397.1"/>
    <property type="molecule type" value="Genomic_DNA"/>
</dbReference>
<evidence type="ECO:0000256" key="2">
    <source>
        <dbReference type="SAM" id="Coils"/>
    </source>
</evidence>
<dbReference type="Gene3D" id="3.40.50.2300">
    <property type="match status" value="1"/>
</dbReference>
<dbReference type="SUPFAM" id="SSF109604">
    <property type="entry name" value="HD-domain/PDEase-like"/>
    <property type="match status" value="1"/>
</dbReference>
<evidence type="ECO:0000259" key="3">
    <source>
        <dbReference type="PROSITE" id="PS50110"/>
    </source>
</evidence>
<dbReference type="InterPro" id="IPR003607">
    <property type="entry name" value="HD/PDEase_dom"/>
</dbReference>
<protein>
    <submittedName>
        <fullName evidence="5">Response regulator</fullName>
    </submittedName>
</protein>
<dbReference type="CDD" id="cd17569">
    <property type="entry name" value="REC_HupR-like"/>
    <property type="match status" value="1"/>
</dbReference>
<keyword evidence="6" id="KW-1185">Reference proteome</keyword>
<dbReference type="PANTHER" id="PTHR45228">
    <property type="entry name" value="CYCLIC DI-GMP PHOSPHODIESTERASE TM_0186-RELATED"/>
    <property type="match status" value="1"/>
</dbReference>
<dbReference type="GO" id="GO:0000160">
    <property type="term" value="P:phosphorelay signal transduction system"/>
    <property type="evidence" value="ECO:0007669"/>
    <property type="project" value="InterPro"/>
</dbReference>
<dbReference type="InterPro" id="IPR001789">
    <property type="entry name" value="Sig_transdc_resp-reg_receiver"/>
</dbReference>
<feature type="modified residue" description="4-aspartylphosphate" evidence="1">
    <location>
        <position position="62"/>
    </location>
</feature>
<evidence type="ECO:0000259" key="4">
    <source>
        <dbReference type="PROSITE" id="PS51832"/>
    </source>
</evidence>
<dbReference type="InterPro" id="IPR037522">
    <property type="entry name" value="HD_GYP_dom"/>
</dbReference>
<evidence type="ECO:0000313" key="6">
    <source>
        <dbReference type="Proteomes" id="UP000305881"/>
    </source>
</evidence>
<dbReference type="CDD" id="cd00077">
    <property type="entry name" value="HDc"/>
    <property type="match status" value="1"/>
</dbReference>
<evidence type="ECO:0000256" key="1">
    <source>
        <dbReference type="PROSITE-ProRule" id="PRU00169"/>
    </source>
</evidence>
<proteinExistence type="predicted"/>
<feature type="domain" description="HD-GYP" evidence="4">
    <location>
        <begin position="183"/>
        <end position="379"/>
    </location>
</feature>
<dbReference type="Pfam" id="PF00072">
    <property type="entry name" value="Response_reg"/>
    <property type="match status" value="1"/>
</dbReference>
<organism evidence="5 6">
    <name type="scientific">Methylotuvimicrobium buryatense</name>
    <name type="common">Methylomicrobium buryatense</name>
    <dbReference type="NCBI Taxonomy" id="95641"/>
    <lineage>
        <taxon>Bacteria</taxon>
        <taxon>Pseudomonadati</taxon>
        <taxon>Pseudomonadota</taxon>
        <taxon>Gammaproteobacteria</taxon>
        <taxon>Methylococcales</taxon>
        <taxon>Methylococcaceae</taxon>
        <taxon>Methylotuvimicrobium</taxon>
    </lineage>
</organism>
<dbReference type="OrthoDB" id="9802066at2"/>
<dbReference type="Pfam" id="PF13487">
    <property type="entry name" value="HD_5"/>
    <property type="match status" value="1"/>
</dbReference>
<dbReference type="AlphaFoldDB" id="A0A4P9UQ20"/>
<accession>A0A4P9UQ20</accession>
<keyword evidence="1" id="KW-0597">Phosphoprotein</keyword>
<dbReference type="GO" id="GO:0008081">
    <property type="term" value="F:phosphoric diester hydrolase activity"/>
    <property type="evidence" value="ECO:0007669"/>
    <property type="project" value="UniProtKB-ARBA"/>
</dbReference>
<dbReference type="STRING" id="675511.GCA_000341735_00062"/>
<gene>
    <name evidence="5" type="ORF">EQU24_14950</name>
</gene>
<dbReference type="PROSITE" id="PS51832">
    <property type="entry name" value="HD_GYP"/>
    <property type="match status" value="1"/>
</dbReference>
<name>A0A4P9UQ20_METBY</name>
<feature type="coiled-coil region" evidence="2">
    <location>
        <begin position="141"/>
        <end position="168"/>
    </location>
</feature>
<dbReference type="SUPFAM" id="SSF52172">
    <property type="entry name" value="CheY-like"/>
    <property type="match status" value="1"/>
</dbReference>
<dbReference type="PANTHER" id="PTHR45228:SF8">
    <property type="entry name" value="TWO-COMPONENT RESPONSE REGULATOR-RELATED"/>
    <property type="match status" value="1"/>
</dbReference>
<dbReference type="Gene3D" id="1.10.3210.10">
    <property type="entry name" value="Hypothetical protein af1432"/>
    <property type="match status" value="1"/>
</dbReference>